<protein>
    <submittedName>
        <fullName evidence="3">Uncharacterized protein</fullName>
    </submittedName>
</protein>
<name>A0A9P6VYG8_MAUEX</name>
<reference evidence="3 4" key="1">
    <citation type="submission" date="2020-11" db="EMBL/GenBank/DDBJ databases">
        <title>Kefir isolates.</title>
        <authorList>
            <person name="Marcisauskas S."/>
            <person name="Kim Y."/>
            <person name="Blasche S."/>
        </authorList>
    </citation>
    <scope>NUCLEOTIDE SEQUENCE [LARGE SCALE GENOMIC DNA]</scope>
    <source>
        <strain evidence="3 4">OG2</strain>
    </source>
</reference>
<organism evidence="3 4">
    <name type="scientific">Maudiozyma exigua</name>
    <name type="common">Yeast</name>
    <name type="synonym">Kazachstania exigua</name>
    <dbReference type="NCBI Taxonomy" id="34358"/>
    <lineage>
        <taxon>Eukaryota</taxon>
        <taxon>Fungi</taxon>
        <taxon>Dikarya</taxon>
        <taxon>Ascomycota</taxon>
        <taxon>Saccharomycotina</taxon>
        <taxon>Saccharomycetes</taxon>
        <taxon>Saccharomycetales</taxon>
        <taxon>Saccharomycetaceae</taxon>
        <taxon>Maudiozyma</taxon>
    </lineage>
</organism>
<dbReference type="EMBL" id="PUHR01000239">
    <property type="protein sequence ID" value="KAG0657276.1"/>
    <property type="molecule type" value="Genomic_DNA"/>
</dbReference>
<keyword evidence="4" id="KW-1185">Reference proteome</keyword>
<comment type="caution">
    <text evidence="3">The sequence shown here is derived from an EMBL/GenBank/DDBJ whole genome shotgun (WGS) entry which is preliminary data.</text>
</comment>
<proteinExistence type="predicted"/>
<evidence type="ECO:0000313" key="4">
    <source>
        <dbReference type="Proteomes" id="UP000750334"/>
    </source>
</evidence>
<feature type="compositionally biased region" description="Basic and acidic residues" evidence="2">
    <location>
        <begin position="244"/>
        <end position="258"/>
    </location>
</feature>
<evidence type="ECO:0000256" key="1">
    <source>
        <dbReference type="SAM" id="Coils"/>
    </source>
</evidence>
<feature type="region of interest" description="Disordered" evidence="2">
    <location>
        <begin position="204"/>
        <end position="258"/>
    </location>
</feature>
<dbReference type="Proteomes" id="UP000750334">
    <property type="component" value="Unassembled WGS sequence"/>
</dbReference>
<feature type="compositionally biased region" description="Polar residues" evidence="2">
    <location>
        <begin position="130"/>
        <end position="148"/>
    </location>
</feature>
<evidence type="ECO:0000256" key="2">
    <source>
        <dbReference type="SAM" id="MobiDB-lite"/>
    </source>
</evidence>
<dbReference type="OrthoDB" id="4067996at2759"/>
<feature type="compositionally biased region" description="Low complexity" evidence="2">
    <location>
        <begin position="216"/>
        <end position="226"/>
    </location>
</feature>
<evidence type="ECO:0000313" key="3">
    <source>
        <dbReference type="EMBL" id="KAG0657276.1"/>
    </source>
</evidence>
<feature type="region of interest" description="Disordered" evidence="2">
    <location>
        <begin position="130"/>
        <end position="188"/>
    </location>
</feature>
<accession>A0A9P6VYG8</accession>
<sequence length="258" mass="28773">MTGITTTTTEASVDGTTVDQTNISELKEISNESNLNLQNLQKEILSMKNQYEEIQTLVISKETRSADSFKDLLTSLKTISYNQNVLENKLEDALKNQMNTDILVNTINDKLLNLTDIVTSLQKNDSSLNKIHSMTNHPLSENYSSSATKRGPGRPRKDGTYNRNGKDTGYVSSSHNEKRSLPSGDVSISKSKRYFTDPLNFSINPRNRESSRTLDSNVSSSESYVSIAPKGEDGLKNRMSKSAGELKLRARKLREKDA</sequence>
<feature type="compositionally biased region" description="Basic and acidic residues" evidence="2">
    <location>
        <begin position="155"/>
        <end position="166"/>
    </location>
</feature>
<feature type="coiled-coil region" evidence="1">
    <location>
        <begin position="23"/>
        <end position="57"/>
    </location>
</feature>
<dbReference type="AlphaFoldDB" id="A0A9P6VYG8"/>
<keyword evidence="1" id="KW-0175">Coiled coil</keyword>
<gene>
    <name evidence="3" type="ORF">C6P45_002456</name>
</gene>